<feature type="domain" description="Endonuclease/exonuclease/phosphatase" evidence="1">
    <location>
        <begin position="1"/>
        <end position="85"/>
    </location>
</feature>
<organism evidence="2">
    <name type="scientific">Rhipicephalus microplus</name>
    <name type="common">Cattle tick</name>
    <name type="synonym">Boophilus microplus</name>
    <dbReference type="NCBI Taxonomy" id="6941"/>
    <lineage>
        <taxon>Eukaryota</taxon>
        <taxon>Metazoa</taxon>
        <taxon>Ecdysozoa</taxon>
        <taxon>Arthropoda</taxon>
        <taxon>Chelicerata</taxon>
        <taxon>Arachnida</taxon>
        <taxon>Acari</taxon>
        <taxon>Parasitiformes</taxon>
        <taxon>Ixodida</taxon>
        <taxon>Ixodoidea</taxon>
        <taxon>Ixodidae</taxon>
        <taxon>Rhipicephalinae</taxon>
        <taxon>Rhipicephalus</taxon>
        <taxon>Boophilus</taxon>
    </lineage>
</organism>
<name>A0A6G5A3Z1_RHIMP</name>
<protein>
    <submittedName>
        <fullName evidence="2">Putative tick transposon</fullName>
    </submittedName>
</protein>
<evidence type="ECO:0000313" key="2">
    <source>
        <dbReference type="EMBL" id="NIE45711.1"/>
    </source>
</evidence>
<sequence>MGDFNCVCEAIDRYNSSGKRDRSGELLSGIVDNAGLIDIGVSNRATAYTRVQGSSHARLDRIYVSSSLLSRKISCSTEAVSFSDHCIVIAQIGENRHKQFRPQWAL</sequence>
<dbReference type="GO" id="GO:0003824">
    <property type="term" value="F:catalytic activity"/>
    <property type="evidence" value="ECO:0007669"/>
    <property type="project" value="InterPro"/>
</dbReference>
<accession>A0A6G5A3Z1</accession>
<dbReference type="Pfam" id="PF03372">
    <property type="entry name" value="Exo_endo_phos"/>
    <property type="match status" value="1"/>
</dbReference>
<dbReference type="InterPro" id="IPR005135">
    <property type="entry name" value="Endo/exonuclease/phosphatase"/>
</dbReference>
<reference evidence="2" key="1">
    <citation type="submission" date="2020-03" db="EMBL/GenBank/DDBJ databases">
        <title>A transcriptome and proteome of the tick Rhipicephalus microplus shaped by the genetic composition of its hosts and developmental stage.</title>
        <authorList>
            <person name="Garcia G.R."/>
            <person name="Ribeiro J.M.C."/>
            <person name="Maruyama S.R."/>
            <person name="Gardinasse L.G."/>
            <person name="Nelson K."/>
            <person name="Ferreira B.R."/>
            <person name="Andrade T.G."/>
            <person name="Santos I.K.F.M."/>
        </authorList>
    </citation>
    <scope>NUCLEOTIDE SEQUENCE</scope>
    <source>
        <strain evidence="2">NSGR</strain>
        <tissue evidence="2">Salivary glands</tissue>
    </source>
</reference>
<dbReference type="EMBL" id="GIKN01003438">
    <property type="protein sequence ID" value="NIE45711.1"/>
    <property type="molecule type" value="Transcribed_RNA"/>
</dbReference>
<evidence type="ECO:0000259" key="1">
    <source>
        <dbReference type="Pfam" id="PF03372"/>
    </source>
</evidence>
<proteinExistence type="predicted"/>
<dbReference type="SUPFAM" id="SSF56219">
    <property type="entry name" value="DNase I-like"/>
    <property type="match status" value="1"/>
</dbReference>
<dbReference type="AlphaFoldDB" id="A0A6G5A3Z1"/>
<dbReference type="InterPro" id="IPR036691">
    <property type="entry name" value="Endo/exonu/phosph_ase_sf"/>
</dbReference>
<dbReference type="Gene3D" id="3.60.10.10">
    <property type="entry name" value="Endonuclease/exonuclease/phosphatase"/>
    <property type="match status" value="1"/>
</dbReference>